<gene>
    <name evidence="1" type="ORF">PAF17_15990</name>
</gene>
<keyword evidence="2" id="KW-1185">Reference proteome</keyword>
<organism evidence="1 2">
    <name type="scientific">Paracoccus onchidii</name>
    <dbReference type="NCBI Taxonomy" id="3017813"/>
    <lineage>
        <taxon>Bacteria</taxon>
        <taxon>Pseudomonadati</taxon>
        <taxon>Pseudomonadota</taxon>
        <taxon>Alphaproteobacteria</taxon>
        <taxon>Rhodobacterales</taxon>
        <taxon>Paracoccaceae</taxon>
        <taxon>Paracoccus</taxon>
    </lineage>
</organism>
<sequence>MIQCDDAGGGGEPKLPGFQDHVSIVHPRQEPDLVDVWQEWHDRRSRWIVWIAFDHDLVENA</sequence>
<dbReference type="Proteomes" id="UP001165641">
    <property type="component" value="Unassembled WGS sequence"/>
</dbReference>
<proteinExistence type="predicted"/>
<accession>A0ABT4ZI08</accession>
<reference evidence="1" key="1">
    <citation type="submission" date="2022-12" db="EMBL/GenBank/DDBJ databases">
        <title>Paracoccus onchidii sp. nov., isolated from a marine invertebrate from the South China Sea.</title>
        <authorList>
            <person name="Xu S."/>
            <person name="Liu Z."/>
            <person name="Xu Y."/>
        </authorList>
    </citation>
    <scope>NUCLEOTIDE SEQUENCE</scope>
    <source>
        <strain evidence="1">Z330</strain>
    </source>
</reference>
<comment type="caution">
    <text evidence="1">The sequence shown here is derived from an EMBL/GenBank/DDBJ whole genome shotgun (WGS) entry which is preliminary data.</text>
</comment>
<dbReference type="EMBL" id="JAQBIE010000024">
    <property type="protein sequence ID" value="MDB6178993.1"/>
    <property type="molecule type" value="Genomic_DNA"/>
</dbReference>
<evidence type="ECO:0000313" key="1">
    <source>
        <dbReference type="EMBL" id="MDB6178993.1"/>
    </source>
</evidence>
<evidence type="ECO:0000313" key="2">
    <source>
        <dbReference type="Proteomes" id="UP001165641"/>
    </source>
</evidence>
<protein>
    <submittedName>
        <fullName evidence="1">Uncharacterized protein</fullName>
    </submittedName>
</protein>
<dbReference type="RefSeq" id="WP_271890109.1">
    <property type="nucleotide sequence ID" value="NZ_JAQBIE010000024.1"/>
</dbReference>
<name>A0ABT4ZI08_9RHOB</name>